<proteinExistence type="predicted"/>
<keyword evidence="3" id="KW-1185">Reference proteome</keyword>
<sequence>MNAVVSRSLLLAALLALGACGPDFDPYWKVNKFRVLAIKADPVTLDEGESTTLSALSHDPAGEQVSYRWEWCPFRVSVQDRYECPVTVEQINEILAEQAPEDEPVPPPLPDDFFDLGTDPSVEFEYPASREVIAGFCQAIVQAAADAGAQSGLGGVIPTLDCSRGFEVSVRMVATTPDDEIVARKRVVLATTDETPVNENPDVTGIGIRLEKPEDADKVRDELDWVAETNPDLLEDWHELPADAPTPIVANIPFEVLSDVDPFSIETWRPPAPEGSEQELLPPESEGLEFRWFASAGDLGDSRGLFIDEQNTLEKAGTTTFSVPFKASKSDYDNDGVSNASDNCAPLYNPDQVDSNDDGIGDGCDVYVWSVIRDGRLGLDFVERRLRVVAWELE</sequence>
<reference evidence="2 3" key="1">
    <citation type="submission" date="2019-06" db="EMBL/GenBank/DDBJ databases">
        <title>Persicimonas caeni gen. nov., sp. nov., a predatory bacterium isolated from solar saltern.</title>
        <authorList>
            <person name="Wang S."/>
        </authorList>
    </citation>
    <scope>NUCLEOTIDE SEQUENCE [LARGE SCALE GENOMIC DNA]</scope>
    <source>
        <strain evidence="2 3">YN101</strain>
    </source>
</reference>
<name>A0A4Y6PR51_PERCE</name>
<protein>
    <submittedName>
        <fullName evidence="2">Uncharacterized protein</fullName>
    </submittedName>
</protein>
<dbReference type="RefSeq" id="WP_141197304.1">
    <property type="nucleotide sequence ID" value="NZ_CP041186.1"/>
</dbReference>
<evidence type="ECO:0000256" key="1">
    <source>
        <dbReference type="SAM" id="SignalP"/>
    </source>
</evidence>
<dbReference type="InterPro" id="IPR028974">
    <property type="entry name" value="TSP_type-3_rpt"/>
</dbReference>
<feature type="chain" id="PRO_5030106280" evidence="1">
    <location>
        <begin position="19"/>
        <end position="394"/>
    </location>
</feature>
<dbReference type="AlphaFoldDB" id="A0A4Y6PR51"/>
<feature type="signal peptide" evidence="1">
    <location>
        <begin position="1"/>
        <end position="18"/>
    </location>
</feature>
<dbReference type="OrthoDB" id="5489864at2"/>
<dbReference type="Proteomes" id="UP000315995">
    <property type="component" value="Chromosome"/>
</dbReference>
<organism evidence="2 3">
    <name type="scientific">Persicimonas caeni</name>
    <dbReference type="NCBI Taxonomy" id="2292766"/>
    <lineage>
        <taxon>Bacteria</taxon>
        <taxon>Deltaproteobacteria</taxon>
        <taxon>Bradymonadales</taxon>
        <taxon>Bradymonadaceae</taxon>
        <taxon>Persicimonas</taxon>
    </lineage>
</organism>
<dbReference type="EMBL" id="CP041186">
    <property type="protein sequence ID" value="QDG50812.1"/>
    <property type="molecule type" value="Genomic_DNA"/>
</dbReference>
<evidence type="ECO:0000313" key="3">
    <source>
        <dbReference type="Proteomes" id="UP000315995"/>
    </source>
</evidence>
<evidence type="ECO:0000313" key="2">
    <source>
        <dbReference type="EMBL" id="QDG50812.1"/>
    </source>
</evidence>
<gene>
    <name evidence="2" type="ORF">FIV42_08730</name>
</gene>
<keyword evidence="1" id="KW-0732">Signal</keyword>
<accession>A0A5B8Y6T5</accession>
<dbReference type="GO" id="GO:0005509">
    <property type="term" value="F:calcium ion binding"/>
    <property type="evidence" value="ECO:0007669"/>
    <property type="project" value="InterPro"/>
</dbReference>
<accession>A0A4Y6PR51</accession>
<dbReference type="Gene3D" id="4.10.1080.10">
    <property type="entry name" value="TSP type-3 repeat"/>
    <property type="match status" value="1"/>
</dbReference>
<dbReference type="PROSITE" id="PS51257">
    <property type="entry name" value="PROKAR_LIPOPROTEIN"/>
    <property type="match status" value="1"/>
</dbReference>
<dbReference type="SUPFAM" id="SSF103647">
    <property type="entry name" value="TSP type-3 repeat"/>
    <property type="match status" value="1"/>
</dbReference>